<sequence>MANSSKKADFSWGSLLLLLIILLLQSNGATEAPEAFQWLKVLEETSKVKFWDIKNQSLSKMIDDKAPMNSVWSLFGGDPIKQHELEHNHQIGEGPPMVQNSPRVHRTDPQSSSPYQASIESRFSGANELRQESLGLGELRSDSGHIGANSDIYSAEHPQVAENLLFTSAEDNLHHNIGGNFNHNNEGAHPERRFSSIPEFSTDLYHYPEQGDHSFISSIQGNHDYQLCDNYVIKPQNEEHYALDSVHNYQDYDSHLHEDLGYHLDNIHANLINQDYGTYNNQNIDGVGNRNHNRAGESIQDRVNKVSNPTHEQTLHLNHDLYEGPDLIQNFDVEQNPDKNSLKEKHHPWETQMSRTYEDRIPTIYSDFAASYKLQQSVMKFNYQNSAGVYSPNVQSSSLHWPEIAARSGENEALDKIWLGDLGSNSGHNSANIDIYSLEHSHIAAHSPLISSGGAPNYYFKENVNHMDGGDLPKQNIPSIPEFFADLHQYPENGHNLIVSKSQGNHGHQVHEKNQKFLDSEHHYQEYYNHYHQTPHNHQGLLRNLDSNHASIFNQDCNTDHHENIETVNNGIFNYGAKSIQQHTSDDLNMSHENALHQNDDKNKGPNLIQNPKAKQNIKNISMQKKQKLTENVTNFQSIKNKNTLQKLNNKKRKNNEFDIEEAPHDIENIIKDSVTNKKDTQKFEVPDKYMPLLTELERSQQTLSKSFKVENERQFINKVLLNMGSEERAKIINYALEYYLPISKIHCMSSQISFLKTYSYKLELLSMEVEGKRRDTSVARNFYAQKFRPIRLGFEMNNRWTFAKVVEEIQVQLGKKLLMESNSSSLPAKETEALKLTYKKLTEKSADKIKEIKLNKIIHDAVLSLIINIYQISIIKQTASFFGKDVGMGDDIEKNWHLLASN</sequence>
<organism evidence="3 4">
    <name type="scientific">Phakopsora pachyrhizi</name>
    <name type="common">Asian soybean rust disease fungus</name>
    <dbReference type="NCBI Taxonomy" id="170000"/>
    <lineage>
        <taxon>Eukaryota</taxon>
        <taxon>Fungi</taxon>
        <taxon>Dikarya</taxon>
        <taxon>Basidiomycota</taxon>
        <taxon>Pucciniomycotina</taxon>
        <taxon>Pucciniomycetes</taxon>
        <taxon>Pucciniales</taxon>
        <taxon>Phakopsoraceae</taxon>
        <taxon>Phakopsora</taxon>
    </lineage>
</organism>
<feature type="region of interest" description="Disordered" evidence="1">
    <location>
        <begin position="90"/>
        <end position="117"/>
    </location>
</feature>
<feature type="non-terminal residue" evidence="3">
    <location>
        <position position="903"/>
    </location>
</feature>
<reference evidence="3" key="1">
    <citation type="submission" date="2022-06" db="EMBL/GenBank/DDBJ databases">
        <authorList>
            <consortium name="SYNGENTA / RWTH Aachen University"/>
        </authorList>
    </citation>
    <scope>NUCLEOTIDE SEQUENCE</scope>
</reference>
<evidence type="ECO:0000313" key="4">
    <source>
        <dbReference type="Proteomes" id="UP001153365"/>
    </source>
</evidence>
<dbReference type="AlphaFoldDB" id="A0AAV0ADV5"/>
<proteinExistence type="predicted"/>
<feature type="chain" id="PRO_5043841077" evidence="2">
    <location>
        <begin position="29"/>
        <end position="903"/>
    </location>
</feature>
<feature type="signal peptide" evidence="2">
    <location>
        <begin position="1"/>
        <end position="28"/>
    </location>
</feature>
<comment type="caution">
    <text evidence="3">The sequence shown here is derived from an EMBL/GenBank/DDBJ whole genome shotgun (WGS) entry which is preliminary data.</text>
</comment>
<dbReference type="Proteomes" id="UP001153365">
    <property type="component" value="Unassembled WGS sequence"/>
</dbReference>
<protein>
    <submittedName>
        <fullName evidence="3">Expressed protein</fullName>
    </submittedName>
</protein>
<accession>A0AAV0ADV5</accession>
<name>A0AAV0ADV5_PHAPC</name>
<evidence type="ECO:0000256" key="2">
    <source>
        <dbReference type="SAM" id="SignalP"/>
    </source>
</evidence>
<evidence type="ECO:0000256" key="1">
    <source>
        <dbReference type="SAM" id="MobiDB-lite"/>
    </source>
</evidence>
<gene>
    <name evidence="3" type="ORF">PPACK8108_LOCUS335</name>
</gene>
<dbReference type="EMBL" id="CALTRL010000028">
    <property type="protein sequence ID" value="CAH7666023.1"/>
    <property type="molecule type" value="Genomic_DNA"/>
</dbReference>
<evidence type="ECO:0000313" key="3">
    <source>
        <dbReference type="EMBL" id="CAH7666023.1"/>
    </source>
</evidence>
<keyword evidence="4" id="KW-1185">Reference proteome</keyword>
<keyword evidence="2" id="KW-0732">Signal</keyword>